<dbReference type="AlphaFoldDB" id="X1GCC4"/>
<evidence type="ECO:0000313" key="1">
    <source>
        <dbReference type="EMBL" id="GAH54882.1"/>
    </source>
</evidence>
<comment type="caution">
    <text evidence="1">The sequence shown here is derived from an EMBL/GenBank/DDBJ whole genome shotgun (WGS) entry which is preliminary data.</text>
</comment>
<name>X1GCC4_9ZZZZ</name>
<protein>
    <submittedName>
        <fullName evidence="1">Uncharacterized protein</fullName>
    </submittedName>
</protein>
<dbReference type="EMBL" id="BARU01015741">
    <property type="protein sequence ID" value="GAH54882.1"/>
    <property type="molecule type" value="Genomic_DNA"/>
</dbReference>
<gene>
    <name evidence="1" type="ORF">S03H2_26822</name>
</gene>
<proteinExistence type="predicted"/>
<reference evidence="1" key="1">
    <citation type="journal article" date="2014" name="Front. Microbiol.">
        <title>High frequency of phylogenetically diverse reductive dehalogenase-homologous genes in deep subseafloor sedimentary metagenomes.</title>
        <authorList>
            <person name="Kawai M."/>
            <person name="Futagami T."/>
            <person name="Toyoda A."/>
            <person name="Takaki Y."/>
            <person name="Nishi S."/>
            <person name="Hori S."/>
            <person name="Arai W."/>
            <person name="Tsubouchi T."/>
            <person name="Morono Y."/>
            <person name="Uchiyama I."/>
            <person name="Ito T."/>
            <person name="Fujiyama A."/>
            <person name="Inagaki F."/>
            <person name="Takami H."/>
        </authorList>
    </citation>
    <scope>NUCLEOTIDE SEQUENCE</scope>
    <source>
        <strain evidence="1">Expedition CK06-06</strain>
    </source>
</reference>
<sequence length="48" mass="5490">DYNQAISGGRADQKNIVIAPWNAQEMYDYPKHDYLLITFFPSTLSSPL</sequence>
<organism evidence="1">
    <name type="scientific">marine sediment metagenome</name>
    <dbReference type="NCBI Taxonomy" id="412755"/>
    <lineage>
        <taxon>unclassified sequences</taxon>
        <taxon>metagenomes</taxon>
        <taxon>ecological metagenomes</taxon>
    </lineage>
</organism>
<feature type="non-terminal residue" evidence="1">
    <location>
        <position position="1"/>
    </location>
</feature>
<accession>X1GCC4</accession>